<name>A0A916K5A9_9BACL</name>
<comment type="cofactor">
    <cofactor evidence="1 8">
        <name>FMN</name>
        <dbReference type="ChEBI" id="CHEBI:58210"/>
    </cofactor>
</comment>
<feature type="domain" description="Nitroreductase" evidence="9">
    <location>
        <begin position="7"/>
        <end position="165"/>
    </location>
</feature>
<keyword evidence="6 8" id="KW-0560">Oxidoreductase</keyword>
<accession>A0A916K5A9</accession>
<keyword evidence="3 8" id="KW-0285">Flavoprotein</keyword>
<evidence type="ECO:0000256" key="2">
    <source>
        <dbReference type="ARBA" id="ARBA00007118"/>
    </source>
</evidence>
<keyword evidence="4 8" id="KW-0288">FMN</keyword>
<dbReference type="PIRSF" id="PIRSF000232">
    <property type="entry name" value="YdjA"/>
    <property type="match status" value="1"/>
</dbReference>
<evidence type="ECO:0000256" key="1">
    <source>
        <dbReference type="ARBA" id="ARBA00001917"/>
    </source>
</evidence>
<comment type="caution">
    <text evidence="10">The sequence shown here is derived from an EMBL/GenBank/DDBJ whole genome shotgun (WGS) entry which is preliminary data.</text>
</comment>
<evidence type="ECO:0000256" key="5">
    <source>
        <dbReference type="ARBA" id="ARBA00022857"/>
    </source>
</evidence>
<dbReference type="InterPro" id="IPR026021">
    <property type="entry name" value="YdjA-like"/>
</dbReference>
<comment type="similarity">
    <text evidence="2 8">Belongs to the nitroreductase family.</text>
</comment>
<evidence type="ECO:0000256" key="4">
    <source>
        <dbReference type="ARBA" id="ARBA00022643"/>
    </source>
</evidence>
<dbReference type="RefSeq" id="WP_218094715.1">
    <property type="nucleotide sequence ID" value="NZ_CAJVAS010000032.1"/>
</dbReference>
<reference evidence="10" key="1">
    <citation type="submission" date="2021-06" db="EMBL/GenBank/DDBJ databases">
        <authorList>
            <person name="Criscuolo A."/>
        </authorList>
    </citation>
    <scope>NUCLEOTIDE SEQUENCE</scope>
    <source>
        <strain evidence="10">CIP111600</strain>
    </source>
</reference>
<dbReference type="CDD" id="cd02135">
    <property type="entry name" value="YdjA-like"/>
    <property type="match status" value="1"/>
</dbReference>
<organism evidence="10 11">
    <name type="scientific">Paenibacillus solanacearum</name>
    <dbReference type="NCBI Taxonomy" id="2048548"/>
    <lineage>
        <taxon>Bacteria</taxon>
        <taxon>Bacillati</taxon>
        <taxon>Bacillota</taxon>
        <taxon>Bacilli</taxon>
        <taxon>Bacillales</taxon>
        <taxon>Paenibacillaceae</taxon>
        <taxon>Paenibacillus</taxon>
    </lineage>
</organism>
<keyword evidence="11" id="KW-1185">Reference proteome</keyword>
<keyword evidence="5 8" id="KW-0521">NADP</keyword>
<gene>
    <name evidence="10" type="primary">ydjA_3</name>
    <name evidence="10" type="ORF">PAESOLCIP111_04999</name>
</gene>
<dbReference type="PANTHER" id="PTHR43821">
    <property type="entry name" value="NAD(P)H NITROREDUCTASE YDJA-RELATED"/>
    <property type="match status" value="1"/>
</dbReference>
<keyword evidence="7 8" id="KW-0520">NAD</keyword>
<sequence length="188" mass="21649">MELARVIRERRSVHQFEDRPVPIELVRELLDTAVWVPNHKMTQPWRFVLVHGEGRRRLADISRTGAEKRERDPEKRQELGQKFYDRFMSVPLFVAVVMKENTHPVTWEEDYASTSCLIHNFSLLAWEQGIGLVWETYPLLHSPEFREALGVGPGEKIVGSLHVGYPGKIPAAQQRIPAEQLMTVIDSA</sequence>
<dbReference type="EC" id="1.-.-.-" evidence="8"/>
<dbReference type="AlphaFoldDB" id="A0A916K5A9"/>
<evidence type="ECO:0000256" key="6">
    <source>
        <dbReference type="ARBA" id="ARBA00023002"/>
    </source>
</evidence>
<evidence type="ECO:0000313" key="11">
    <source>
        <dbReference type="Proteomes" id="UP000693672"/>
    </source>
</evidence>
<evidence type="ECO:0000256" key="7">
    <source>
        <dbReference type="ARBA" id="ARBA00023027"/>
    </source>
</evidence>
<evidence type="ECO:0000256" key="3">
    <source>
        <dbReference type="ARBA" id="ARBA00022630"/>
    </source>
</evidence>
<dbReference type="GO" id="GO:0016491">
    <property type="term" value="F:oxidoreductase activity"/>
    <property type="evidence" value="ECO:0007669"/>
    <property type="project" value="UniProtKB-KW"/>
</dbReference>
<dbReference type="InterPro" id="IPR052530">
    <property type="entry name" value="NAD(P)H_nitroreductase"/>
</dbReference>
<evidence type="ECO:0000256" key="8">
    <source>
        <dbReference type="PIRNR" id="PIRNR000232"/>
    </source>
</evidence>
<dbReference type="EMBL" id="CAJVAS010000032">
    <property type="protein sequence ID" value="CAG7645692.1"/>
    <property type="molecule type" value="Genomic_DNA"/>
</dbReference>
<protein>
    <recommendedName>
        <fullName evidence="8">Putative NAD(P)H nitroreductase</fullName>
        <ecNumber evidence="8">1.-.-.-</ecNumber>
    </recommendedName>
</protein>
<evidence type="ECO:0000259" key="9">
    <source>
        <dbReference type="Pfam" id="PF00881"/>
    </source>
</evidence>
<proteinExistence type="inferred from homology"/>
<dbReference type="Proteomes" id="UP000693672">
    <property type="component" value="Unassembled WGS sequence"/>
</dbReference>
<dbReference type="PANTHER" id="PTHR43821:SF1">
    <property type="entry name" value="NAD(P)H NITROREDUCTASE YDJA-RELATED"/>
    <property type="match status" value="1"/>
</dbReference>
<dbReference type="InterPro" id="IPR029479">
    <property type="entry name" value="Nitroreductase"/>
</dbReference>
<dbReference type="Pfam" id="PF00881">
    <property type="entry name" value="Nitroreductase"/>
    <property type="match status" value="1"/>
</dbReference>
<evidence type="ECO:0000313" key="10">
    <source>
        <dbReference type="EMBL" id="CAG7645692.1"/>
    </source>
</evidence>